<keyword evidence="2" id="KW-0560">Oxidoreductase</keyword>
<dbReference type="Gene3D" id="3.40.50.720">
    <property type="entry name" value="NAD(P)-binding Rossmann-like Domain"/>
    <property type="match status" value="1"/>
</dbReference>
<evidence type="ECO:0000256" key="1">
    <source>
        <dbReference type="ARBA" id="ARBA00006484"/>
    </source>
</evidence>
<dbReference type="InterPro" id="IPR036291">
    <property type="entry name" value="NAD(P)-bd_dom_sf"/>
</dbReference>
<dbReference type="PRINTS" id="PR00081">
    <property type="entry name" value="GDHRDH"/>
</dbReference>
<accession>A0A7H8UER4</accession>
<dbReference type="SUPFAM" id="SSF51735">
    <property type="entry name" value="NAD(P)-binding Rossmann-fold domains"/>
    <property type="match status" value="1"/>
</dbReference>
<evidence type="ECO:0000256" key="2">
    <source>
        <dbReference type="ARBA" id="ARBA00023002"/>
    </source>
</evidence>
<reference evidence="3 4" key="1">
    <citation type="submission" date="2020-06" db="EMBL/GenBank/DDBJ databases">
        <title>Long-read sequencing of DSM26481-BlokeschLab.</title>
        <authorList>
            <person name="Blokesch M."/>
        </authorList>
    </citation>
    <scope>NUCLEOTIDE SEQUENCE [LARGE SCALE GENOMIC DNA]</scope>
    <source>
        <strain evidence="3 4">DSM 26481</strain>
    </source>
</reference>
<organism evidence="3 4">
    <name type="scientific">Enterobacter cloacae</name>
    <dbReference type="NCBI Taxonomy" id="550"/>
    <lineage>
        <taxon>Bacteria</taxon>
        <taxon>Pseudomonadati</taxon>
        <taxon>Pseudomonadota</taxon>
        <taxon>Gammaproteobacteria</taxon>
        <taxon>Enterobacterales</taxon>
        <taxon>Enterobacteriaceae</taxon>
        <taxon>Enterobacter</taxon>
        <taxon>Enterobacter cloacae complex</taxon>
    </lineage>
</organism>
<dbReference type="EMBL" id="CP056117">
    <property type="protein sequence ID" value="QKZ98069.1"/>
    <property type="molecule type" value="Genomic_DNA"/>
</dbReference>
<dbReference type="Pfam" id="PF13561">
    <property type="entry name" value="adh_short_C2"/>
    <property type="match status" value="1"/>
</dbReference>
<proteinExistence type="inferred from homology"/>
<comment type="similarity">
    <text evidence="1">Belongs to the short-chain dehydrogenases/reductases (SDR) family.</text>
</comment>
<dbReference type="NCBIfam" id="NF005754">
    <property type="entry name" value="PRK07578.1"/>
    <property type="match status" value="1"/>
</dbReference>
<evidence type="ECO:0000313" key="4">
    <source>
        <dbReference type="Proteomes" id="UP000509421"/>
    </source>
</evidence>
<dbReference type="PANTHER" id="PTHR43477">
    <property type="entry name" value="DIHYDROANTICAPSIN 7-DEHYDROGENASE"/>
    <property type="match status" value="1"/>
</dbReference>
<protein>
    <submittedName>
        <fullName evidence="3">Short chain dehydrogenase</fullName>
    </submittedName>
</protein>
<dbReference type="InterPro" id="IPR051122">
    <property type="entry name" value="SDR_DHRS6-like"/>
</dbReference>
<gene>
    <name evidence="3" type="ORF">HWQ14_10390</name>
</gene>
<dbReference type="InterPro" id="IPR002347">
    <property type="entry name" value="SDR_fam"/>
</dbReference>
<dbReference type="AlphaFoldDB" id="A0A7H8UER4"/>
<name>A0A7H8UER4_ENTCL</name>
<dbReference type="CDD" id="cd11731">
    <property type="entry name" value="Lin1944_like_SDR_c"/>
    <property type="match status" value="1"/>
</dbReference>
<dbReference type="PANTHER" id="PTHR43477:SF1">
    <property type="entry name" value="DIHYDROANTICAPSIN 7-DEHYDROGENASE"/>
    <property type="match status" value="1"/>
</dbReference>
<sequence>MKAHIQKESAMKIVIIGASGTVGRAVTEALSLRHETIRVGRTQGEHQVDITSQESVQALFDRIGPVDAIVSASGGVHFGPLATMKDSDFSQGLQDKLLGQVRLALTGQHYLNEGGSITLISGIVADEPIAQGVNAATVNAALEGFVRAAACELPRGIRINLISPTVLTESAEAYDGFFPGFESIPAASVAQAYRRSVEGVQTGRVYKVGY</sequence>
<dbReference type="GO" id="GO:0016491">
    <property type="term" value="F:oxidoreductase activity"/>
    <property type="evidence" value="ECO:0007669"/>
    <property type="project" value="UniProtKB-KW"/>
</dbReference>
<dbReference type="Proteomes" id="UP000509421">
    <property type="component" value="Chromosome"/>
</dbReference>
<evidence type="ECO:0000313" key="3">
    <source>
        <dbReference type="EMBL" id="QKZ98069.1"/>
    </source>
</evidence>
<dbReference type="RefSeq" id="WP_176609669.1">
    <property type="nucleotide sequence ID" value="NZ_CP056117.1"/>
</dbReference>